<dbReference type="PANTHER" id="PTHR43795">
    <property type="entry name" value="BIFUNCTIONAL ASPARTATE AMINOTRANSFERASE AND GLUTAMATE/ASPARTATE-PREPHENATE AMINOTRANSFERASE-RELATED"/>
    <property type="match status" value="1"/>
</dbReference>
<dbReference type="Proteomes" id="UP000054266">
    <property type="component" value="Unassembled WGS sequence"/>
</dbReference>
<keyword evidence="1" id="KW-0663">Pyridoxal phosphate</keyword>
<dbReference type="InterPro" id="IPR015421">
    <property type="entry name" value="PyrdxlP-dep_Trfase_major"/>
</dbReference>
<reference evidence="3 4" key="1">
    <citation type="submission" date="2015-01" db="EMBL/GenBank/DDBJ databases">
        <title>The Genome Sequence of Capronia semiimmersa CBS27337.</title>
        <authorList>
            <consortium name="The Broad Institute Genomics Platform"/>
            <person name="Cuomo C."/>
            <person name="de Hoog S."/>
            <person name="Gorbushina A."/>
            <person name="Stielow B."/>
            <person name="Teixiera M."/>
            <person name="Abouelleil A."/>
            <person name="Chapman S.B."/>
            <person name="Priest M."/>
            <person name="Young S.K."/>
            <person name="Wortman J."/>
            <person name="Nusbaum C."/>
            <person name="Birren B."/>
        </authorList>
    </citation>
    <scope>NUCLEOTIDE SEQUENCE [LARGE SCALE GENOMIC DNA]</scope>
    <source>
        <strain evidence="3 4">CBS 27337</strain>
    </source>
</reference>
<keyword evidence="4" id="KW-1185">Reference proteome</keyword>
<dbReference type="Pfam" id="PF00155">
    <property type="entry name" value="Aminotran_1_2"/>
    <property type="match status" value="1"/>
</dbReference>
<dbReference type="GO" id="GO:0008483">
    <property type="term" value="F:transaminase activity"/>
    <property type="evidence" value="ECO:0007669"/>
    <property type="project" value="TreeGrafter"/>
</dbReference>
<dbReference type="CDD" id="cd00609">
    <property type="entry name" value="AAT_like"/>
    <property type="match status" value="1"/>
</dbReference>
<dbReference type="PANTHER" id="PTHR43795:SF39">
    <property type="entry name" value="AMINOTRANSFERASE CLASS I_CLASSII DOMAIN-CONTAINING PROTEIN"/>
    <property type="match status" value="1"/>
</dbReference>
<dbReference type="InterPro" id="IPR050478">
    <property type="entry name" value="Ethylene_sulfur-biosynth"/>
</dbReference>
<dbReference type="Gene3D" id="3.90.1150.10">
    <property type="entry name" value="Aspartate Aminotransferase, domain 1"/>
    <property type="match status" value="1"/>
</dbReference>
<dbReference type="InterPro" id="IPR015424">
    <property type="entry name" value="PyrdxlP-dep_Trfase"/>
</dbReference>
<dbReference type="EMBL" id="KN846956">
    <property type="protein sequence ID" value="KIW73082.1"/>
    <property type="molecule type" value="Genomic_DNA"/>
</dbReference>
<sequence length="473" mass="52633">MSRATIFLKRAFTVPQHRRYHPSKAHRMATSARAREHISERALSNLNPADPQTSKLHGIRSHCFHNQYDPVRNPTGIVALAIAENKLMAREIVDHINSNMNITPWHLTYGHGPAGSIDLRRAIAEFVTEVFKPSMTISESHVAVCNGAGSAVDNLSFCLGEPGDGILVGRPLYVGFFPDIEARAKVKPVLVSFGNVSPTSAEAVGSYEAALHQSNAAGVKIRAILLASPHNPLGRPYDNDFVVGIMRLCARYSIHLISDEVYAKSHFPSKDVPEPPPFVSVLSFDLEKYIDPALVHVIYAMSKDFCANGVRIGAVISPSNGRVLKAFRAVASFTRASQLAEHAWLNLLNDKPFQKWYFPLLQQRMTDSYEFTTSYLRRHSIPYNKASVTSFIWIDLSRYLREDSVEAEIELNWKMAHGGVWVAMGASFASERNGNFRITFATPRQELSMGLERLINVLQGVKKEMDVSEGLDS</sequence>
<accession>A0A0D2D6B4</accession>
<protein>
    <recommendedName>
        <fullName evidence="2">Aminotransferase class I/classII large domain-containing protein</fullName>
    </recommendedName>
</protein>
<dbReference type="AlphaFoldDB" id="A0A0D2D6B4"/>
<evidence type="ECO:0000256" key="1">
    <source>
        <dbReference type="ARBA" id="ARBA00022898"/>
    </source>
</evidence>
<dbReference type="SUPFAM" id="SSF53383">
    <property type="entry name" value="PLP-dependent transferases"/>
    <property type="match status" value="1"/>
</dbReference>
<dbReference type="Gene3D" id="3.40.640.10">
    <property type="entry name" value="Type I PLP-dependent aspartate aminotransferase-like (Major domain)"/>
    <property type="match status" value="1"/>
</dbReference>
<evidence type="ECO:0000313" key="4">
    <source>
        <dbReference type="Proteomes" id="UP000054266"/>
    </source>
</evidence>
<feature type="domain" description="Aminotransferase class I/classII large" evidence="2">
    <location>
        <begin position="113"/>
        <end position="454"/>
    </location>
</feature>
<dbReference type="InterPro" id="IPR004839">
    <property type="entry name" value="Aminotransferase_I/II_large"/>
</dbReference>
<evidence type="ECO:0000313" key="3">
    <source>
        <dbReference type="EMBL" id="KIW73081.1"/>
    </source>
</evidence>
<proteinExistence type="predicted"/>
<evidence type="ECO:0000259" key="2">
    <source>
        <dbReference type="Pfam" id="PF00155"/>
    </source>
</evidence>
<dbReference type="PRINTS" id="PR00753">
    <property type="entry name" value="ACCSYNTHASE"/>
</dbReference>
<dbReference type="InterPro" id="IPR015422">
    <property type="entry name" value="PyrdxlP-dep_Trfase_small"/>
</dbReference>
<gene>
    <name evidence="3" type="ORF">PV04_01228</name>
</gene>
<dbReference type="GO" id="GO:0030170">
    <property type="term" value="F:pyridoxal phosphate binding"/>
    <property type="evidence" value="ECO:0007669"/>
    <property type="project" value="InterPro"/>
</dbReference>
<dbReference type="GO" id="GO:0006520">
    <property type="term" value="P:amino acid metabolic process"/>
    <property type="evidence" value="ECO:0007669"/>
    <property type="project" value="TreeGrafter"/>
</dbReference>
<dbReference type="EMBL" id="KN846956">
    <property type="protein sequence ID" value="KIW73081.1"/>
    <property type="molecule type" value="Genomic_DNA"/>
</dbReference>
<organism evidence="3 4">
    <name type="scientific">Phialophora macrospora</name>
    <dbReference type="NCBI Taxonomy" id="1851006"/>
    <lineage>
        <taxon>Eukaryota</taxon>
        <taxon>Fungi</taxon>
        <taxon>Dikarya</taxon>
        <taxon>Ascomycota</taxon>
        <taxon>Pezizomycotina</taxon>
        <taxon>Eurotiomycetes</taxon>
        <taxon>Chaetothyriomycetidae</taxon>
        <taxon>Chaetothyriales</taxon>
        <taxon>Herpotrichiellaceae</taxon>
        <taxon>Phialophora</taxon>
    </lineage>
</organism>
<dbReference type="STRING" id="5601.A0A0D2D6B4"/>
<name>A0A0D2D6B4_9EURO</name>